<protein>
    <submittedName>
        <fullName evidence="1">Uncharacterized protein</fullName>
    </submittedName>
</protein>
<comment type="caution">
    <text evidence="1">The sequence shown here is derived from an EMBL/GenBank/DDBJ whole genome shotgun (WGS) entry which is preliminary data.</text>
</comment>
<reference evidence="1" key="1">
    <citation type="journal article" date="2022" name="bioRxiv">
        <title>Population genetic analysis of Ophidiomyces ophidiicola, the causative agent of snake fungal disease, indicates recent introductions to the USA.</title>
        <authorList>
            <person name="Ladner J.T."/>
            <person name="Palmer J.M."/>
            <person name="Ettinger C.L."/>
            <person name="Stajich J.E."/>
            <person name="Farrell T.M."/>
            <person name="Glorioso B.M."/>
            <person name="Lawson B."/>
            <person name="Price S.J."/>
            <person name="Stengle A.G."/>
            <person name="Grear D.A."/>
            <person name="Lorch J.M."/>
        </authorList>
    </citation>
    <scope>NUCLEOTIDE SEQUENCE</scope>
    <source>
        <strain evidence="1">NWHC 24266-5</strain>
    </source>
</reference>
<organism evidence="1">
    <name type="scientific">Ophidiomyces ophidiicola</name>
    <dbReference type="NCBI Taxonomy" id="1387563"/>
    <lineage>
        <taxon>Eukaryota</taxon>
        <taxon>Fungi</taxon>
        <taxon>Dikarya</taxon>
        <taxon>Ascomycota</taxon>
        <taxon>Pezizomycotina</taxon>
        <taxon>Eurotiomycetes</taxon>
        <taxon>Eurotiomycetidae</taxon>
        <taxon>Onygenales</taxon>
        <taxon>Onygenaceae</taxon>
        <taxon>Ophidiomyces</taxon>
    </lineage>
</organism>
<dbReference type="EMBL" id="JALBCA010000130">
    <property type="protein sequence ID" value="KAI2382324.1"/>
    <property type="molecule type" value="Genomic_DNA"/>
</dbReference>
<evidence type="ECO:0000313" key="1">
    <source>
        <dbReference type="EMBL" id="KAI2382324.1"/>
    </source>
</evidence>
<gene>
    <name evidence="1" type="ORF">LOY88_006130</name>
</gene>
<accession>A0ACB8UNW2</accession>
<name>A0ACB8UNW2_9EURO</name>
<proteinExistence type="predicted"/>
<sequence>MSQILDYSPSLPPKTFVLCFDGTGNKFCGTEADSNVLKIFRMLDRNQGRHFHYYQPGIGTYVTTASLSNTGLLSRLKGSYMKAKDSAIGSSFAEHVMGGYRFLMRYYSPGDDIYFIGFSRGAYTARFLAEMLDYVGLLTAGNEELVRFAWKTFSKWQQRSGDSVEHAREKRNMFKFMKAFRETFSRPIKQIRFLGLFDTVNSVPTFESAWMQRSKYPYTARSSAKMIRHAVGIDERRAKFRQDLISECRRCATACTPLSKKHGLWKNRKNLKAKVLSVQPIEKSDGHLPPTGGHNEHSNDRSHKGSTGNAMPQLPLCINSYETEDRYRPVTNMKVWREQVAHLSTYSAQDLESDAASARSAQSQISLHTNPRLHFGEDGIQDIQEVWFPGGHADIGGGWELIAGEKWPLSHAPLVWMVQEAQKAGLQFDERKLRQFRCNMPYTKGCSTTIIEKPSVIITDENGEHPKSEDQNDSIFRTSIGEEFHDALHLSSTQGQLHDCLSFNGGLSTMSVLIWKAMEYLPFRRMDLQADGSWKPIRWPLPCGEVRDIPKDALIHVSAIRRMQADQNYRPGNLIVGGGGRGVRRAPEYMGIGEWVVASDKGDTVRETYVRKDFRKIPLQHHIAAIINGHMQLSQPFPVRSPLDKQAMIKDFSYTAPLKPDGSDYPCKGYHKDPFRATAEYLLGQNYSIKVAGSATHGGGSCQISISHNNGETFKVIKSIVGGCPLKNEYSFTVPRDVPPGNAILAWTWFNKVGNREMYMNCAHIIIIKAKKRRQNTHSVFTSLPKIFIANIRGETQCKTKEGADITFPQLGPDVEYGSDDHKALKPGFSCNDDVSASDRGLPTSSANTTYAPTSTKPLRQGASPVETADLGNYKEDQNYDSCSAMYITPSAASYTFRSSSSPPFPTAVNSSNIAPTDGAYDTPTGGGRCITGTIRCDSETSFSLCVDGRGFVFIGSVGSGIKCRGGGLG</sequence>